<evidence type="ECO:0008006" key="3">
    <source>
        <dbReference type="Google" id="ProtNLM"/>
    </source>
</evidence>
<comment type="caution">
    <text evidence="1">The sequence shown here is derived from an EMBL/GenBank/DDBJ whole genome shotgun (WGS) entry which is preliminary data.</text>
</comment>
<dbReference type="Proteomes" id="UP000177141">
    <property type="component" value="Unassembled WGS sequence"/>
</dbReference>
<evidence type="ECO:0000313" key="2">
    <source>
        <dbReference type="Proteomes" id="UP000177141"/>
    </source>
</evidence>
<dbReference type="AlphaFoldDB" id="A0A1F7J0R1"/>
<dbReference type="Gene3D" id="3.40.50.1000">
    <property type="entry name" value="HAD superfamily/HAD-like"/>
    <property type="match status" value="1"/>
</dbReference>
<sequence>MQRYKLVIFDFDGTIASSLPSYIKIYNLVATKHNLQKIKKKDIPRLRGLSPKEVIAQLKVHFLQLPMLFFEGRNLMKKFENEILPIKGIKNVLKNLSKNNKLIVLTSNTKKFVENFFIQHKIDYFSEIWSELNIFGKDRALKKILKKHALKPQQVLYIADEVRDIIACKKVGIAVASVTWGFNSRKILKKESPNYIINSPEKLVSLLK</sequence>
<dbReference type="SFLD" id="SFLDG01129">
    <property type="entry name" value="C1.5:_HAD__Beta-PGM__Phosphata"/>
    <property type="match status" value="1"/>
</dbReference>
<dbReference type="GO" id="GO:0005829">
    <property type="term" value="C:cytosol"/>
    <property type="evidence" value="ECO:0007669"/>
    <property type="project" value="TreeGrafter"/>
</dbReference>
<dbReference type="Gene3D" id="1.10.150.240">
    <property type="entry name" value="Putative phosphatase, domain 2"/>
    <property type="match status" value="1"/>
</dbReference>
<accession>A0A1F7J0R1</accession>
<dbReference type="STRING" id="1802061.A3A93_00345"/>
<dbReference type="GO" id="GO:0006281">
    <property type="term" value="P:DNA repair"/>
    <property type="evidence" value="ECO:0007669"/>
    <property type="project" value="TreeGrafter"/>
</dbReference>
<proteinExistence type="predicted"/>
<dbReference type="SUPFAM" id="SSF56784">
    <property type="entry name" value="HAD-like"/>
    <property type="match status" value="1"/>
</dbReference>
<dbReference type="InterPro" id="IPR050155">
    <property type="entry name" value="HAD-like_hydrolase_sf"/>
</dbReference>
<dbReference type="PANTHER" id="PTHR43434:SF13">
    <property type="entry name" value="PHOSPHOGLYCOLATE PHOSPHATASE"/>
    <property type="match status" value="1"/>
</dbReference>
<evidence type="ECO:0000313" key="1">
    <source>
        <dbReference type="EMBL" id="OGK49205.1"/>
    </source>
</evidence>
<dbReference type="EMBL" id="MGAL01000003">
    <property type="protein sequence ID" value="OGK49205.1"/>
    <property type="molecule type" value="Genomic_DNA"/>
</dbReference>
<dbReference type="InterPro" id="IPR041492">
    <property type="entry name" value="HAD_2"/>
</dbReference>
<dbReference type="InterPro" id="IPR023198">
    <property type="entry name" value="PGP-like_dom2"/>
</dbReference>
<protein>
    <recommendedName>
        <fullName evidence="3">Carotenoid oxygenase</fullName>
    </recommendedName>
</protein>
<dbReference type="Pfam" id="PF13419">
    <property type="entry name" value="HAD_2"/>
    <property type="match status" value="1"/>
</dbReference>
<organism evidence="1 2">
    <name type="scientific">Candidatus Roizmanbacteria bacterium RIFCSPLOWO2_01_FULL_38_12</name>
    <dbReference type="NCBI Taxonomy" id="1802061"/>
    <lineage>
        <taxon>Bacteria</taxon>
        <taxon>Candidatus Roizmaniibacteriota</taxon>
    </lineage>
</organism>
<gene>
    <name evidence="1" type="ORF">A3A93_00345</name>
</gene>
<dbReference type="InterPro" id="IPR036412">
    <property type="entry name" value="HAD-like_sf"/>
</dbReference>
<dbReference type="GO" id="GO:0008967">
    <property type="term" value="F:phosphoglycolate phosphatase activity"/>
    <property type="evidence" value="ECO:0007669"/>
    <property type="project" value="TreeGrafter"/>
</dbReference>
<dbReference type="SFLD" id="SFLDS00003">
    <property type="entry name" value="Haloacid_Dehalogenase"/>
    <property type="match status" value="1"/>
</dbReference>
<reference evidence="1 2" key="1">
    <citation type="journal article" date="2016" name="Nat. Commun.">
        <title>Thousands of microbial genomes shed light on interconnected biogeochemical processes in an aquifer system.</title>
        <authorList>
            <person name="Anantharaman K."/>
            <person name="Brown C.T."/>
            <person name="Hug L.A."/>
            <person name="Sharon I."/>
            <person name="Castelle C.J."/>
            <person name="Probst A.J."/>
            <person name="Thomas B.C."/>
            <person name="Singh A."/>
            <person name="Wilkins M.J."/>
            <person name="Karaoz U."/>
            <person name="Brodie E.L."/>
            <person name="Williams K.H."/>
            <person name="Hubbard S.S."/>
            <person name="Banfield J.F."/>
        </authorList>
    </citation>
    <scope>NUCLEOTIDE SEQUENCE [LARGE SCALE GENOMIC DNA]</scope>
</reference>
<dbReference type="InterPro" id="IPR023214">
    <property type="entry name" value="HAD_sf"/>
</dbReference>
<dbReference type="PANTHER" id="PTHR43434">
    <property type="entry name" value="PHOSPHOGLYCOLATE PHOSPHATASE"/>
    <property type="match status" value="1"/>
</dbReference>
<name>A0A1F7J0R1_9BACT</name>